<keyword evidence="1" id="KW-0805">Transcription regulation</keyword>
<gene>
    <name evidence="5" type="ORF">AVL63_11735</name>
</gene>
<reference evidence="6" key="1">
    <citation type="submission" date="2015-12" db="EMBL/GenBank/DDBJ databases">
        <authorList>
            <person name="Nair G.R."/>
            <person name="Kaur G."/>
            <person name="Mayilraj S."/>
        </authorList>
    </citation>
    <scope>NUCLEOTIDE SEQUENCE [LARGE SCALE GENOMIC DNA]</scope>
    <source>
        <strain evidence="6">CD08_7</strain>
    </source>
</reference>
<dbReference type="PANTHER" id="PTHR30146:SF153">
    <property type="entry name" value="LACTOSE OPERON REPRESSOR"/>
    <property type="match status" value="1"/>
</dbReference>
<dbReference type="SUPFAM" id="SSF53822">
    <property type="entry name" value="Periplasmic binding protein-like I"/>
    <property type="match status" value="1"/>
</dbReference>
<dbReference type="GO" id="GO:0000976">
    <property type="term" value="F:transcription cis-regulatory region binding"/>
    <property type="evidence" value="ECO:0007669"/>
    <property type="project" value="TreeGrafter"/>
</dbReference>
<dbReference type="CDD" id="cd01392">
    <property type="entry name" value="HTH_LacI"/>
    <property type="match status" value="1"/>
</dbReference>
<dbReference type="Gene3D" id="3.40.50.2300">
    <property type="match status" value="2"/>
</dbReference>
<dbReference type="Gene3D" id="1.10.260.40">
    <property type="entry name" value="lambda repressor-like DNA-binding domains"/>
    <property type="match status" value="1"/>
</dbReference>
<dbReference type="Pfam" id="PF00356">
    <property type="entry name" value="LacI"/>
    <property type="match status" value="1"/>
</dbReference>
<comment type="caution">
    <text evidence="5">The sequence shown here is derived from an EMBL/GenBank/DDBJ whole genome shotgun (WGS) entry which is preliminary data.</text>
</comment>
<evidence type="ECO:0000256" key="1">
    <source>
        <dbReference type="ARBA" id="ARBA00023015"/>
    </source>
</evidence>
<dbReference type="SUPFAM" id="SSF47413">
    <property type="entry name" value="lambda repressor-like DNA-binding domains"/>
    <property type="match status" value="1"/>
</dbReference>
<dbReference type="EMBL" id="LQBM01000002">
    <property type="protein sequence ID" value="KUG59751.1"/>
    <property type="molecule type" value="Genomic_DNA"/>
</dbReference>
<dbReference type="AlphaFoldDB" id="A0A0W8IIE5"/>
<evidence type="ECO:0000259" key="4">
    <source>
        <dbReference type="PROSITE" id="PS50932"/>
    </source>
</evidence>
<dbReference type="SMART" id="SM00354">
    <property type="entry name" value="HTH_LACI"/>
    <property type="match status" value="1"/>
</dbReference>
<dbReference type="InterPro" id="IPR028082">
    <property type="entry name" value="Peripla_BP_I"/>
</dbReference>
<evidence type="ECO:0000313" key="5">
    <source>
        <dbReference type="EMBL" id="KUG59751.1"/>
    </source>
</evidence>
<accession>A0A0W8IIE5</accession>
<dbReference type="InterPro" id="IPR000843">
    <property type="entry name" value="HTH_LacI"/>
</dbReference>
<keyword evidence="6" id="KW-1185">Reference proteome</keyword>
<dbReference type="InterPro" id="IPR046335">
    <property type="entry name" value="LacI/GalR-like_sensor"/>
</dbReference>
<keyword evidence="2" id="KW-0238">DNA-binding</keyword>
<dbReference type="PROSITE" id="PS00356">
    <property type="entry name" value="HTH_LACI_1"/>
    <property type="match status" value="1"/>
</dbReference>
<dbReference type="GO" id="GO:0003700">
    <property type="term" value="F:DNA-binding transcription factor activity"/>
    <property type="evidence" value="ECO:0007669"/>
    <property type="project" value="TreeGrafter"/>
</dbReference>
<evidence type="ECO:0000313" key="6">
    <source>
        <dbReference type="Proteomes" id="UP000054023"/>
    </source>
</evidence>
<dbReference type="Pfam" id="PF13377">
    <property type="entry name" value="Peripla_BP_3"/>
    <property type="match status" value="1"/>
</dbReference>
<keyword evidence="3" id="KW-0804">Transcription</keyword>
<feature type="domain" description="HTH lacI-type" evidence="4">
    <location>
        <begin position="8"/>
        <end position="63"/>
    </location>
</feature>
<proteinExistence type="predicted"/>
<organism evidence="5 6">
    <name type="scientific">Nesterenkonia jeotgali</name>
    <dbReference type="NCBI Taxonomy" id="317018"/>
    <lineage>
        <taxon>Bacteria</taxon>
        <taxon>Bacillati</taxon>
        <taxon>Actinomycetota</taxon>
        <taxon>Actinomycetes</taxon>
        <taxon>Micrococcales</taxon>
        <taxon>Micrococcaceae</taxon>
        <taxon>Nesterenkonia</taxon>
    </lineage>
</organism>
<dbReference type="CDD" id="cd06267">
    <property type="entry name" value="PBP1_LacI_sugar_binding-like"/>
    <property type="match status" value="1"/>
</dbReference>
<sequence>MAAQQRQITLTEVARAAGVSTATASRAINGSSRRVSADIAARVKRTAEELGYLPNLSAQTVAKGASPTVAVLLSDVADPYFSAIAAGVMSGASEAGLMVTMAASERSPVRELEMLRTFRSQRPQAIIVAGSRDEENAHTQEFTAALRAYAETGGRVVVITQGPSPFDLVDIQNHDGARKLAHALVDRGGRDFGVVSGRMTLQTNADRISGFRAGLAERGISLSDDAIVETEFTRDGGYVGMHELLARRQDLGAPLDTVFATSDMMAFGAATAIRDHGLRVGTDISLAGFDNVGLTEDMNPAMTSVEIPLHELGQSAVRLALGSGAEPVRLKIQTRVVLRASTPQR</sequence>
<dbReference type="InterPro" id="IPR010982">
    <property type="entry name" value="Lambda_DNA-bd_dom_sf"/>
</dbReference>
<evidence type="ECO:0000256" key="3">
    <source>
        <dbReference type="ARBA" id="ARBA00023163"/>
    </source>
</evidence>
<dbReference type="STRING" id="317018.AVL63_11735"/>
<name>A0A0W8IIE5_9MICC</name>
<dbReference type="OrthoDB" id="3226810at2"/>
<dbReference type="PROSITE" id="PS50932">
    <property type="entry name" value="HTH_LACI_2"/>
    <property type="match status" value="1"/>
</dbReference>
<dbReference type="PANTHER" id="PTHR30146">
    <property type="entry name" value="LACI-RELATED TRANSCRIPTIONAL REPRESSOR"/>
    <property type="match status" value="1"/>
</dbReference>
<dbReference type="RefSeq" id="WP_058887985.1">
    <property type="nucleotide sequence ID" value="NZ_LQBM01000002.1"/>
</dbReference>
<evidence type="ECO:0000256" key="2">
    <source>
        <dbReference type="ARBA" id="ARBA00023125"/>
    </source>
</evidence>
<protein>
    <submittedName>
        <fullName evidence="5">LacI family transcriptional regulator</fullName>
    </submittedName>
</protein>
<dbReference type="Proteomes" id="UP000054023">
    <property type="component" value="Unassembled WGS sequence"/>
</dbReference>